<protein>
    <submittedName>
        <fullName evidence="1">Uncharacterized protein</fullName>
    </submittedName>
</protein>
<name>A0AAN7PXM9_9COLE</name>
<reference evidence="2" key="1">
    <citation type="submission" date="2023-01" db="EMBL/GenBank/DDBJ databases">
        <title>Key to firefly adult light organ development and bioluminescence: homeobox transcription factors regulate luciferase expression and transportation to peroxisome.</title>
        <authorList>
            <person name="Fu X."/>
        </authorList>
    </citation>
    <scope>NUCLEOTIDE SEQUENCE [LARGE SCALE GENOMIC DNA]</scope>
</reference>
<gene>
    <name evidence="1" type="ORF">RN001_008725</name>
</gene>
<dbReference type="AlphaFoldDB" id="A0AAN7PXM9"/>
<dbReference type="Proteomes" id="UP001353858">
    <property type="component" value="Unassembled WGS sequence"/>
</dbReference>
<keyword evidence="2" id="KW-1185">Reference proteome</keyword>
<accession>A0AAN7PXM9</accession>
<dbReference type="EMBL" id="JARPUR010000003">
    <property type="protein sequence ID" value="KAK4880579.1"/>
    <property type="molecule type" value="Genomic_DNA"/>
</dbReference>
<proteinExistence type="predicted"/>
<organism evidence="1 2">
    <name type="scientific">Aquatica leii</name>
    <dbReference type="NCBI Taxonomy" id="1421715"/>
    <lineage>
        <taxon>Eukaryota</taxon>
        <taxon>Metazoa</taxon>
        <taxon>Ecdysozoa</taxon>
        <taxon>Arthropoda</taxon>
        <taxon>Hexapoda</taxon>
        <taxon>Insecta</taxon>
        <taxon>Pterygota</taxon>
        <taxon>Neoptera</taxon>
        <taxon>Endopterygota</taxon>
        <taxon>Coleoptera</taxon>
        <taxon>Polyphaga</taxon>
        <taxon>Elateriformia</taxon>
        <taxon>Elateroidea</taxon>
        <taxon>Lampyridae</taxon>
        <taxon>Luciolinae</taxon>
        <taxon>Aquatica</taxon>
    </lineage>
</organism>
<comment type="caution">
    <text evidence="1">The sequence shown here is derived from an EMBL/GenBank/DDBJ whole genome shotgun (WGS) entry which is preliminary data.</text>
</comment>
<sequence length="138" mass="16492">MKEQFEASLKKLYVESNNRSTLLLEADYKLLLSEVKETQRLRNSGESLSSKQYRRLKRYDLLNIGQDEKLIAKRYTDNDDIRFYVYLDQLFDIIHAAHINTGHKREKVLKNITLPNVKKRRKLSLVLTELDKHYYRST</sequence>
<evidence type="ECO:0000313" key="1">
    <source>
        <dbReference type="EMBL" id="KAK4880579.1"/>
    </source>
</evidence>
<evidence type="ECO:0000313" key="2">
    <source>
        <dbReference type="Proteomes" id="UP001353858"/>
    </source>
</evidence>